<dbReference type="PROSITE" id="PS00737">
    <property type="entry name" value="THIOLASE_2"/>
    <property type="match status" value="1"/>
</dbReference>
<evidence type="ECO:0000313" key="7">
    <source>
        <dbReference type="EMBL" id="KPM46920.1"/>
    </source>
</evidence>
<evidence type="ECO:0000256" key="1">
    <source>
        <dbReference type="ARBA" id="ARBA00010982"/>
    </source>
</evidence>
<feature type="domain" description="Thiolase N-terminal" evidence="5">
    <location>
        <begin position="6"/>
        <end position="238"/>
    </location>
</feature>
<dbReference type="PANTHER" id="PTHR43365">
    <property type="entry name" value="BLR7806 PROTEIN"/>
    <property type="match status" value="1"/>
</dbReference>
<evidence type="ECO:0000256" key="3">
    <source>
        <dbReference type="ARBA" id="ARBA00023315"/>
    </source>
</evidence>
<evidence type="ECO:0008006" key="9">
    <source>
        <dbReference type="Google" id="ProtNLM"/>
    </source>
</evidence>
<evidence type="ECO:0000259" key="6">
    <source>
        <dbReference type="Pfam" id="PF02803"/>
    </source>
</evidence>
<dbReference type="SUPFAM" id="SSF53901">
    <property type="entry name" value="Thiolase-like"/>
    <property type="match status" value="1"/>
</dbReference>
<comment type="similarity">
    <text evidence="1 4">Belongs to the thiolase-like superfamily. Thiolase family.</text>
</comment>
<feature type="domain" description="Thiolase C-terminal" evidence="6">
    <location>
        <begin position="251"/>
        <end position="371"/>
    </location>
</feature>
<dbReference type="RefSeq" id="WP_055150722.1">
    <property type="nucleotide sequence ID" value="NZ_JXSZ01000013.1"/>
</dbReference>
<evidence type="ECO:0000256" key="4">
    <source>
        <dbReference type="RuleBase" id="RU003557"/>
    </source>
</evidence>
<dbReference type="PIRSF" id="PIRSF000429">
    <property type="entry name" value="Ac-CoA_Ac_transf"/>
    <property type="match status" value="1"/>
</dbReference>
<protein>
    <recommendedName>
        <fullName evidence="9">Acetyl-CoA acetyltransferase</fullName>
    </recommendedName>
</protein>
<dbReference type="OrthoDB" id="56116at2"/>
<dbReference type="AlphaFoldDB" id="A0A0P7BRI5"/>
<dbReference type="InterPro" id="IPR002155">
    <property type="entry name" value="Thiolase"/>
</dbReference>
<dbReference type="InterPro" id="IPR020616">
    <property type="entry name" value="Thiolase_N"/>
</dbReference>
<sequence length="374" mass="41097">MINSFIYDIVRVPTGKRGGYYKKSTIEEAAAFLIDSLIERNNLYDVSIELLLANSIGTMGNMARYSALLSRLKLSSLSSTIDLQCGGGYQALRLGSSLVQSGMAESALVGGLESNSLRPERRYHRNDPRRPDDEELEVADFSPLANTNLNLSAQKLGEKYNIASSELNKWTLSSHQKAQKFTKTEAYGNHVLDVENQGRIDQTIRFDLTKETLERASNGLYINRTNTAHYHDGACIALLSGEGFGDRHRLRPMARLRHVELIGIDPDTAPEGAIIGVENLFHKLNLDISEIDLFEINESFGVKPLAFSKHFGVSEHKINVLGGNLAFGHPYAASGMMNLMHLVLALKQENRKFGLLSAGVAGGFGASVVVENLS</sequence>
<gene>
    <name evidence="7" type="ORF">AFM12_16940</name>
</gene>
<dbReference type="Pfam" id="PF00108">
    <property type="entry name" value="Thiolase_N"/>
    <property type="match status" value="1"/>
</dbReference>
<dbReference type="PANTHER" id="PTHR43365:SF1">
    <property type="entry name" value="ACETYL-COA C-ACYLTRANSFERASE"/>
    <property type="match status" value="1"/>
</dbReference>
<evidence type="ECO:0000259" key="5">
    <source>
        <dbReference type="Pfam" id="PF00108"/>
    </source>
</evidence>
<dbReference type="GO" id="GO:0003988">
    <property type="term" value="F:acetyl-CoA C-acyltransferase activity"/>
    <property type="evidence" value="ECO:0007669"/>
    <property type="project" value="UniProtKB-ARBA"/>
</dbReference>
<proteinExistence type="inferred from homology"/>
<comment type="caution">
    <text evidence="7">The sequence shown here is derived from an EMBL/GenBank/DDBJ whole genome shotgun (WGS) entry which is preliminary data.</text>
</comment>
<keyword evidence="2 4" id="KW-0808">Transferase</keyword>
<dbReference type="STRING" id="1605367.AFM12_16940"/>
<dbReference type="EMBL" id="LGTQ01000013">
    <property type="protein sequence ID" value="KPM46920.1"/>
    <property type="molecule type" value="Genomic_DNA"/>
</dbReference>
<dbReference type="Pfam" id="PF02803">
    <property type="entry name" value="Thiolase_C"/>
    <property type="match status" value="1"/>
</dbReference>
<dbReference type="InterPro" id="IPR020617">
    <property type="entry name" value="Thiolase_C"/>
</dbReference>
<organism evidence="7 8">
    <name type="scientific">Jiulongibacter sediminis</name>
    <dbReference type="NCBI Taxonomy" id="1605367"/>
    <lineage>
        <taxon>Bacteria</taxon>
        <taxon>Pseudomonadati</taxon>
        <taxon>Bacteroidota</taxon>
        <taxon>Cytophagia</taxon>
        <taxon>Cytophagales</taxon>
        <taxon>Leadbetterellaceae</taxon>
        <taxon>Jiulongibacter</taxon>
    </lineage>
</organism>
<dbReference type="Gene3D" id="3.40.47.10">
    <property type="match status" value="2"/>
</dbReference>
<evidence type="ECO:0000313" key="8">
    <source>
        <dbReference type="Proteomes" id="UP000050454"/>
    </source>
</evidence>
<dbReference type="InterPro" id="IPR020613">
    <property type="entry name" value="Thiolase_CS"/>
</dbReference>
<evidence type="ECO:0000256" key="2">
    <source>
        <dbReference type="ARBA" id="ARBA00022679"/>
    </source>
</evidence>
<dbReference type="Proteomes" id="UP000050454">
    <property type="component" value="Unassembled WGS sequence"/>
</dbReference>
<name>A0A0P7BRI5_9BACT</name>
<dbReference type="InterPro" id="IPR016039">
    <property type="entry name" value="Thiolase-like"/>
</dbReference>
<keyword evidence="8" id="KW-1185">Reference proteome</keyword>
<accession>A0A0P7BRI5</accession>
<reference evidence="7 8" key="1">
    <citation type="submission" date="2015-07" db="EMBL/GenBank/DDBJ databases">
        <title>The draft genome sequence of Leadbetterella sp. JN14-9.</title>
        <authorList>
            <person name="Liu Y."/>
            <person name="Du J."/>
            <person name="Shao Z."/>
        </authorList>
    </citation>
    <scope>NUCLEOTIDE SEQUENCE [LARGE SCALE GENOMIC DNA]</scope>
    <source>
        <strain evidence="7 8">JN14-9</strain>
    </source>
</reference>
<keyword evidence="3 4" id="KW-0012">Acyltransferase</keyword>